<comment type="caution">
    <text evidence="1">The sequence shown here is derived from an EMBL/GenBank/DDBJ whole genome shotgun (WGS) entry which is preliminary data.</text>
</comment>
<dbReference type="EMBL" id="WOXT01000005">
    <property type="protein sequence ID" value="MUV15444.1"/>
    <property type="molecule type" value="Genomic_DNA"/>
</dbReference>
<name>A0A7C9LN00_9GAMM</name>
<dbReference type="AlphaFoldDB" id="A0A7C9LN00"/>
<accession>A0A7C9LN00</accession>
<gene>
    <name evidence="1" type="ORF">GN331_14655</name>
</gene>
<reference evidence="1 2" key="1">
    <citation type="submission" date="2019-12" db="EMBL/GenBank/DDBJ databases">
        <authorList>
            <person name="Xu J."/>
        </authorList>
    </citation>
    <scope>NUCLEOTIDE SEQUENCE [LARGE SCALE GENOMIC DNA]</scope>
    <source>
        <strain evidence="1 2">HX-5-24</strain>
    </source>
</reference>
<keyword evidence="2" id="KW-1185">Reference proteome</keyword>
<evidence type="ECO:0008006" key="3">
    <source>
        <dbReference type="Google" id="ProtNLM"/>
    </source>
</evidence>
<organism evidence="1 2">
    <name type="scientific">Noviluteimonas gilva</name>
    <dbReference type="NCBI Taxonomy" id="2682097"/>
    <lineage>
        <taxon>Bacteria</taxon>
        <taxon>Pseudomonadati</taxon>
        <taxon>Pseudomonadota</taxon>
        <taxon>Gammaproteobacteria</taxon>
        <taxon>Lysobacterales</taxon>
        <taxon>Lysobacteraceae</taxon>
        <taxon>Noviluteimonas</taxon>
    </lineage>
</organism>
<dbReference type="Proteomes" id="UP000479692">
    <property type="component" value="Unassembled WGS sequence"/>
</dbReference>
<proteinExistence type="predicted"/>
<sequence length="129" mass="14679">MEQKDYSIAFARLNGGLSATVRGERTLGNTVAYWERILEQIREQRPRWVYLCDLLSGDELAISEWRALVETMKGRGLEGLRIAHVKPNGMDHLEYCEIFAREAGIDARAFSDAGVADRWLRYGVDEESA</sequence>
<dbReference type="RefSeq" id="WP_156643042.1">
    <property type="nucleotide sequence ID" value="NZ_WOXT01000005.1"/>
</dbReference>
<protein>
    <recommendedName>
        <fullName evidence="3">STAS/SEC14 domain-containing protein</fullName>
    </recommendedName>
</protein>
<evidence type="ECO:0000313" key="2">
    <source>
        <dbReference type="Proteomes" id="UP000479692"/>
    </source>
</evidence>
<evidence type="ECO:0000313" key="1">
    <source>
        <dbReference type="EMBL" id="MUV15444.1"/>
    </source>
</evidence>